<dbReference type="Pfam" id="PF07883">
    <property type="entry name" value="Cupin_2"/>
    <property type="match status" value="1"/>
</dbReference>
<dbReference type="CDD" id="cd06992">
    <property type="entry name" value="cupin_GDO-like_C"/>
    <property type="match status" value="1"/>
</dbReference>
<dbReference type="Gene3D" id="2.60.120.10">
    <property type="entry name" value="Jelly Rolls"/>
    <property type="match status" value="1"/>
</dbReference>
<dbReference type="CDD" id="cd02216">
    <property type="entry name" value="cupin_GDO-like_N"/>
    <property type="match status" value="1"/>
</dbReference>
<keyword evidence="6" id="KW-1185">Reference proteome</keyword>
<dbReference type="InterPro" id="IPR013096">
    <property type="entry name" value="Cupin_2"/>
</dbReference>
<dbReference type="EMBL" id="CP001560">
    <property type="protein sequence ID" value="AFJ46468.1"/>
    <property type="molecule type" value="Genomic_DNA"/>
</dbReference>
<evidence type="ECO:0000313" key="6">
    <source>
        <dbReference type="Proteomes" id="UP000001955"/>
    </source>
</evidence>
<dbReference type="eggNOG" id="COG3435">
    <property type="taxonomic scope" value="Bacteria"/>
</dbReference>
<dbReference type="InterPro" id="IPR047183">
    <property type="entry name" value="GDO-like"/>
</dbReference>
<dbReference type="GO" id="GO:0047922">
    <property type="term" value="F:gentisate 1,2-dioxygenase activity"/>
    <property type="evidence" value="ECO:0007669"/>
    <property type="project" value="UniProtKB-UniRule"/>
</dbReference>
<dbReference type="PATRIC" id="fig|630626.3.peg.1320"/>
<dbReference type="KEGG" id="ebt:EBL_c13660"/>
<accession>I2B7G4</accession>
<evidence type="ECO:0000256" key="2">
    <source>
        <dbReference type="ARBA" id="ARBA00023002"/>
    </source>
</evidence>
<dbReference type="InterPro" id="IPR014710">
    <property type="entry name" value="RmlC-like_jellyroll"/>
</dbReference>
<dbReference type="EC" id="1.13.11.4" evidence="3"/>
<reference evidence="5 6" key="1">
    <citation type="journal article" date="2012" name="J. Bacteriol.">
        <title>Complete genome sequence of the B12-producing Shimwellia blattae strain DSM 4481, isolated from a cockroach.</title>
        <authorList>
            <person name="Brzuszkiewicz E."/>
            <person name="Waschkowitz T."/>
            <person name="Wiezer A."/>
            <person name="Daniel R."/>
        </authorList>
    </citation>
    <scope>NUCLEOTIDE SEQUENCE [LARGE SCALE GENOMIC DNA]</scope>
    <source>
        <strain evidence="6">ATCC 29907 / DSM 4481 / JCM 1650 / NBRC 105725 / CDC 9005-74</strain>
    </source>
</reference>
<dbReference type="HOGENOM" id="CLU_060572_0_0_6"/>
<keyword evidence="1 5" id="KW-0223">Dioxygenase</keyword>
<evidence type="ECO:0000256" key="3">
    <source>
        <dbReference type="NCBIfam" id="TIGR02272"/>
    </source>
</evidence>
<organism evidence="5 6">
    <name type="scientific">Shimwellia blattae (strain ATCC 29907 / DSM 4481 / JCM 1650 / NBRC 105725 / CDC 9005-74)</name>
    <name type="common">Escherichia blattae</name>
    <dbReference type="NCBI Taxonomy" id="630626"/>
    <lineage>
        <taxon>Bacteria</taxon>
        <taxon>Pseudomonadati</taxon>
        <taxon>Pseudomonadota</taxon>
        <taxon>Gammaproteobacteria</taxon>
        <taxon>Enterobacterales</taxon>
        <taxon>Enterobacteriaceae</taxon>
        <taxon>Shimwellia</taxon>
    </lineage>
</organism>
<proteinExistence type="predicted"/>
<evidence type="ECO:0000313" key="5">
    <source>
        <dbReference type="EMBL" id="AFJ46468.1"/>
    </source>
</evidence>
<dbReference type="PANTHER" id="PTHR41517">
    <property type="entry name" value="1,2-DIOXYGENASE PROTEIN-RELATED"/>
    <property type="match status" value="1"/>
</dbReference>
<dbReference type="STRING" id="630626.EBL_c13660"/>
<gene>
    <name evidence="5" type="ordered locus">EBL_c13660</name>
</gene>
<keyword evidence="2" id="KW-0560">Oxidoreductase</keyword>
<accession>K6VTL6</accession>
<dbReference type="InterPro" id="IPR011051">
    <property type="entry name" value="RmlC_Cupin_sf"/>
</dbReference>
<dbReference type="RefSeq" id="WP_002439877.1">
    <property type="nucleotide sequence ID" value="NC_017910.1"/>
</dbReference>
<dbReference type="AlphaFoldDB" id="I2B7G4"/>
<dbReference type="OrthoDB" id="285029at2"/>
<dbReference type="SUPFAM" id="SSF51182">
    <property type="entry name" value="RmlC-like cupins"/>
    <property type="match status" value="1"/>
</dbReference>
<evidence type="ECO:0000256" key="1">
    <source>
        <dbReference type="ARBA" id="ARBA00022964"/>
    </source>
</evidence>
<dbReference type="NCBIfam" id="TIGR02272">
    <property type="entry name" value="gentisate_1_2"/>
    <property type="match status" value="1"/>
</dbReference>
<evidence type="ECO:0000259" key="4">
    <source>
        <dbReference type="Pfam" id="PF07883"/>
    </source>
</evidence>
<dbReference type="Proteomes" id="UP000001955">
    <property type="component" value="Chromosome"/>
</dbReference>
<name>I2B7G4_SHIBC</name>
<protein>
    <recommendedName>
        <fullName evidence="3">Gentisate 1,2-dioxygenase</fullName>
        <ecNumber evidence="3">1.13.11.4</ecNumber>
    </recommendedName>
</protein>
<dbReference type="PANTHER" id="PTHR41517:SF1">
    <property type="entry name" value="CUPIN"/>
    <property type="match status" value="1"/>
</dbReference>
<sequence length="351" mass="39895">MSETTTVTPDTLQARRLQYYQRISDMNLTPLWESLHNLVPKTPNANCAPALWHYDAIRPLLMESGKLIGAKEAVRRVLVLENPQLRGESSITKSLYAGLQLILPGEVAPSHRHNQSALRFIIEGSGAFTAVDGERTQMHPGDFILTPQWRWHDHGNPGDQPVVWLDGLDLPLVNYLGCGFAEDYPQEQQPVTRPEGDYVARYTANMLPLRHQKGNSSPIFNYRYERSREALQDLTRFGDPDPWEGYKLRYVNPENGGYPMPSIGAFLQLLPKGFRSEPARSTDSTIYHVVEGSGQVRVGNQTFDYRAKDIFVVPTWHDLSFVTHEESVLFSFSDRPVQEALGLFRESRHTF</sequence>
<feature type="domain" description="Cupin type-2" evidence="4">
    <location>
        <begin position="99"/>
        <end position="166"/>
    </location>
</feature>
<dbReference type="InterPro" id="IPR011960">
    <property type="entry name" value="Gentisate_dOase"/>
</dbReference>